<organism evidence="1 2">
    <name type="scientific">Trifolium pratense</name>
    <name type="common">Red clover</name>
    <dbReference type="NCBI Taxonomy" id="57577"/>
    <lineage>
        <taxon>Eukaryota</taxon>
        <taxon>Viridiplantae</taxon>
        <taxon>Streptophyta</taxon>
        <taxon>Embryophyta</taxon>
        <taxon>Tracheophyta</taxon>
        <taxon>Spermatophyta</taxon>
        <taxon>Magnoliopsida</taxon>
        <taxon>eudicotyledons</taxon>
        <taxon>Gunneridae</taxon>
        <taxon>Pentapetalae</taxon>
        <taxon>rosids</taxon>
        <taxon>fabids</taxon>
        <taxon>Fabales</taxon>
        <taxon>Fabaceae</taxon>
        <taxon>Papilionoideae</taxon>
        <taxon>50 kb inversion clade</taxon>
        <taxon>NPAAA clade</taxon>
        <taxon>Hologalegina</taxon>
        <taxon>IRL clade</taxon>
        <taxon>Trifolieae</taxon>
        <taxon>Trifolium</taxon>
    </lineage>
</organism>
<dbReference type="EMBL" id="ASHM01024064">
    <property type="protein sequence ID" value="PNX71994.1"/>
    <property type="molecule type" value="Genomic_DNA"/>
</dbReference>
<protein>
    <submittedName>
        <fullName evidence="1">Uncharacterized protein</fullName>
    </submittedName>
</protein>
<reference evidence="1 2" key="2">
    <citation type="journal article" date="2017" name="Front. Plant Sci.">
        <title>Gene Classification and Mining of Molecular Markers Useful in Red Clover (Trifolium pratense) Breeding.</title>
        <authorList>
            <person name="Istvanek J."/>
            <person name="Dluhosova J."/>
            <person name="Dluhos P."/>
            <person name="Patkova L."/>
            <person name="Nedelnik J."/>
            <person name="Repkova J."/>
        </authorList>
    </citation>
    <scope>NUCLEOTIDE SEQUENCE [LARGE SCALE GENOMIC DNA]</scope>
    <source>
        <strain evidence="2">cv. Tatra</strain>
        <tissue evidence="1">Young leaves</tissue>
    </source>
</reference>
<evidence type="ECO:0000313" key="2">
    <source>
        <dbReference type="Proteomes" id="UP000236291"/>
    </source>
</evidence>
<dbReference type="Proteomes" id="UP000236291">
    <property type="component" value="Unassembled WGS sequence"/>
</dbReference>
<accession>A0A2K3L0C8</accession>
<proteinExistence type="predicted"/>
<reference evidence="1 2" key="1">
    <citation type="journal article" date="2014" name="Am. J. Bot.">
        <title>Genome assembly and annotation for red clover (Trifolium pratense; Fabaceae).</title>
        <authorList>
            <person name="Istvanek J."/>
            <person name="Jaros M."/>
            <person name="Krenek A."/>
            <person name="Repkova J."/>
        </authorList>
    </citation>
    <scope>NUCLEOTIDE SEQUENCE [LARGE SCALE GENOMIC DNA]</scope>
    <source>
        <strain evidence="2">cv. Tatra</strain>
        <tissue evidence="1">Young leaves</tissue>
    </source>
</reference>
<comment type="caution">
    <text evidence="1">The sequence shown here is derived from an EMBL/GenBank/DDBJ whole genome shotgun (WGS) entry which is preliminary data.</text>
</comment>
<name>A0A2K3L0C8_TRIPR</name>
<dbReference type="AlphaFoldDB" id="A0A2K3L0C8"/>
<feature type="non-terminal residue" evidence="1">
    <location>
        <position position="1"/>
    </location>
</feature>
<sequence>VQQHATVSSMGTWNNNWSWKLGQPRLLKRRLLQQHRYHYCSIRCSPTGTMSINAGGYPTQLDFFSSSIHLCGYAEKIKFGGDRAKNSDCLEETLE</sequence>
<gene>
    <name evidence="1" type="ORF">L195_g027881</name>
</gene>
<evidence type="ECO:0000313" key="1">
    <source>
        <dbReference type="EMBL" id="PNX71994.1"/>
    </source>
</evidence>